<keyword evidence="1" id="KW-0175">Coiled coil</keyword>
<feature type="coiled-coil region" evidence="1">
    <location>
        <begin position="58"/>
        <end position="96"/>
    </location>
</feature>
<dbReference type="Proteomes" id="UP001165083">
    <property type="component" value="Unassembled WGS sequence"/>
</dbReference>
<comment type="caution">
    <text evidence="2">The sequence shown here is derived from an EMBL/GenBank/DDBJ whole genome shotgun (WGS) entry which is preliminary data.</text>
</comment>
<organism evidence="2 3">
    <name type="scientific">Phytophthora lilii</name>
    <dbReference type="NCBI Taxonomy" id="2077276"/>
    <lineage>
        <taxon>Eukaryota</taxon>
        <taxon>Sar</taxon>
        <taxon>Stramenopiles</taxon>
        <taxon>Oomycota</taxon>
        <taxon>Peronosporomycetes</taxon>
        <taxon>Peronosporales</taxon>
        <taxon>Peronosporaceae</taxon>
        <taxon>Phytophthora</taxon>
    </lineage>
</organism>
<reference evidence="2" key="1">
    <citation type="submission" date="2023-04" db="EMBL/GenBank/DDBJ databases">
        <title>Phytophthora lilii NBRC 32176.</title>
        <authorList>
            <person name="Ichikawa N."/>
            <person name="Sato H."/>
            <person name="Tonouchi N."/>
        </authorList>
    </citation>
    <scope>NUCLEOTIDE SEQUENCE</scope>
    <source>
        <strain evidence="2">NBRC 32176</strain>
    </source>
</reference>
<name>A0A9W6U2C8_9STRA</name>
<gene>
    <name evidence="2" type="ORF">Plil01_001007600</name>
</gene>
<protein>
    <submittedName>
        <fullName evidence="2">Unnamed protein product</fullName>
    </submittedName>
</protein>
<evidence type="ECO:0000313" key="2">
    <source>
        <dbReference type="EMBL" id="GMF24532.1"/>
    </source>
</evidence>
<evidence type="ECO:0000313" key="3">
    <source>
        <dbReference type="Proteomes" id="UP001165083"/>
    </source>
</evidence>
<keyword evidence="3" id="KW-1185">Reference proteome</keyword>
<proteinExistence type="predicted"/>
<accession>A0A9W6U2C8</accession>
<dbReference type="OrthoDB" id="118764at2759"/>
<dbReference type="EMBL" id="BSXW01000521">
    <property type="protein sequence ID" value="GMF24532.1"/>
    <property type="molecule type" value="Genomic_DNA"/>
</dbReference>
<dbReference type="AlphaFoldDB" id="A0A9W6U2C8"/>
<evidence type="ECO:0000256" key="1">
    <source>
        <dbReference type="SAM" id="Coils"/>
    </source>
</evidence>
<sequence>MLHKRAEGAALLHEKAAEGFKPEQMTMEHVNACVDLVESCNEAVTANSNFLLKAPVSRAEHERRRKAAQQRHQDQVAQLNEILNQCSKNVEDYSAAAIKATKNTEDMMVSVRENTEAFMKSASCENQSAVNRCVENS</sequence>